<keyword evidence="3 15" id="KW-0547">Nucleotide-binding</keyword>
<dbReference type="NCBIfam" id="NF008168">
    <property type="entry name" value="PRK10917.2-2"/>
    <property type="match status" value="1"/>
</dbReference>
<dbReference type="SUPFAM" id="SSF52540">
    <property type="entry name" value="P-loop containing nucleoside triphosphate hydrolases"/>
    <property type="match status" value="2"/>
</dbReference>
<dbReference type="InterPro" id="IPR027417">
    <property type="entry name" value="P-loop_NTPase"/>
</dbReference>
<evidence type="ECO:0000256" key="9">
    <source>
        <dbReference type="ARBA" id="ARBA00023172"/>
    </source>
</evidence>
<proteinExistence type="inferred from homology"/>
<name>A0A2T0AKT0_9FIRM</name>
<dbReference type="GO" id="GO:0003677">
    <property type="term" value="F:DNA binding"/>
    <property type="evidence" value="ECO:0007669"/>
    <property type="project" value="UniProtKB-KW"/>
</dbReference>
<keyword evidence="7 15" id="KW-0067">ATP-binding</keyword>
<dbReference type="PANTHER" id="PTHR47964:SF1">
    <property type="entry name" value="ATP-DEPENDENT DNA HELICASE HOMOLOG RECG, CHLOROPLASTIC"/>
    <property type="match status" value="1"/>
</dbReference>
<keyword evidence="5 15" id="KW-0378">Hydrolase</keyword>
<evidence type="ECO:0000256" key="13">
    <source>
        <dbReference type="ARBA" id="ARBA00034808"/>
    </source>
</evidence>
<dbReference type="GO" id="GO:0016887">
    <property type="term" value="F:ATP hydrolysis activity"/>
    <property type="evidence" value="ECO:0007669"/>
    <property type="project" value="RHEA"/>
</dbReference>
<evidence type="ECO:0000256" key="4">
    <source>
        <dbReference type="ARBA" id="ARBA00022763"/>
    </source>
</evidence>
<evidence type="ECO:0000256" key="6">
    <source>
        <dbReference type="ARBA" id="ARBA00022806"/>
    </source>
</evidence>
<reference evidence="18 19" key="1">
    <citation type="submission" date="2018-03" db="EMBL/GenBank/DDBJ databases">
        <title>Genome sequence of Moorella humiferrea DSM 23265.</title>
        <authorList>
            <person name="Poehlein A."/>
            <person name="Daniel R."/>
        </authorList>
    </citation>
    <scope>NUCLEOTIDE SEQUENCE [LARGE SCALE GENOMIC DNA]</scope>
    <source>
        <strain evidence="18 19">DSM 23265</strain>
    </source>
</reference>
<evidence type="ECO:0000256" key="1">
    <source>
        <dbReference type="ARBA" id="ARBA00007504"/>
    </source>
</evidence>
<keyword evidence="6 15" id="KW-0347">Helicase</keyword>
<dbReference type="CDD" id="cd04488">
    <property type="entry name" value="RecG_wedge_OBF"/>
    <property type="match status" value="1"/>
</dbReference>
<evidence type="ECO:0000313" key="18">
    <source>
        <dbReference type="EMBL" id="PRR69179.1"/>
    </source>
</evidence>
<dbReference type="PROSITE" id="PS51194">
    <property type="entry name" value="HELICASE_CTER"/>
    <property type="match status" value="1"/>
</dbReference>
<evidence type="ECO:0000256" key="5">
    <source>
        <dbReference type="ARBA" id="ARBA00022801"/>
    </source>
</evidence>
<dbReference type="Pfam" id="PF17191">
    <property type="entry name" value="RecG_wedge"/>
    <property type="match status" value="1"/>
</dbReference>
<protein>
    <recommendedName>
        <fullName evidence="2 15">ATP-dependent DNA helicase RecG</fullName>
        <ecNumber evidence="13 15">5.6.2.4</ecNumber>
    </recommendedName>
</protein>
<dbReference type="SMART" id="SM00487">
    <property type="entry name" value="DEXDc"/>
    <property type="match status" value="1"/>
</dbReference>
<dbReference type="EMBL" id="PVXM01000057">
    <property type="protein sequence ID" value="PRR69179.1"/>
    <property type="molecule type" value="Genomic_DNA"/>
</dbReference>
<accession>A0A2T0AKT0</accession>
<evidence type="ECO:0000259" key="17">
    <source>
        <dbReference type="PROSITE" id="PS51194"/>
    </source>
</evidence>
<dbReference type="AlphaFoldDB" id="A0A2T0AKT0"/>
<evidence type="ECO:0000256" key="7">
    <source>
        <dbReference type="ARBA" id="ARBA00022840"/>
    </source>
</evidence>
<evidence type="ECO:0000256" key="3">
    <source>
        <dbReference type="ARBA" id="ARBA00022741"/>
    </source>
</evidence>
<comment type="catalytic activity">
    <reaction evidence="12 15">
        <text>Couples ATP hydrolysis with the unwinding of duplex DNA by translocating in the 3'-5' direction.</text>
        <dbReference type="EC" id="5.6.2.4"/>
    </reaction>
</comment>
<dbReference type="CDD" id="cd17992">
    <property type="entry name" value="DEXHc_RecG"/>
    <property type="match status" value="1"/>
</dbReference>
<dbReference type="InterPro" id="IPR047112">
    <property type="entry name" value="RecG/Mfd"/>
</dbReference>
<gene>
    <name evidence="18" type="primary">recG</name>
    <name evidence="18" type="ORF">MOHU_24820</name>
</gene>
<dbReference type="PANTHER" id="PTHR47964">
    <property type="entry name" value="ATP-DEPENDENT DNA HELICASE HOMOLOG RECG, CHLOROPLASTIC"/>
    <property type="match status" value="1"/>
</dbReference>
<dbReference type="Pfam" id="PF19833">
    <property type="entry name" value="RecG_dom3_C"/>
    <property type="match status" value="1"/>
</dbReference>
<keyword evidence="19" id="KW-1185">Reference proteome</keyword>
<dbReference type="InterPro" id="IPR033454">
    <property type="entry name" value="RecG_wedge"/>
</dbReference>
<dbReference type="InterPro" id="IPR001650">
    <property type="entry name" value="Helicase_C-like"/>
</dbReference>
<dbReference type="Pfam" id="PF00270">
    <property type="entry name" value="DEAD"/>
    <property type="match status" value="1"/>
</dbReference>
<sequence>MDKRSVAALKYVGTQRAVRLKKLGIKTVGDLLWYFPRRYEDRRLLKGLATLVPGEKATVRVMIKGWEEREVRPNLRLLRALVEDGEGRGYALWFNQPFVRRRLKLGGEVFLTGKVNYHNFLPEIQVTDYEVAGSGEDGLHAGRIVPFYPLTGGLSQRWLRLIVHQALKETAGKIPEILPPSLCTRYRLIPRCRALEYIHFPPDPAALHQARRRLKYEELLIWELALVLSRREREDGRPGIAHTRDNEMVRRFIAALPFNLTGAQERVLGEILADMEKPRPMARLLQGDVGSGKTVVAAAAMVKAVGGGWQAALMAPTEVLAEQHGRTLHRLLAPLGIPVAVLTGNTPRAEREAILSGLITGRLPLVVGTHTLIQENVDFKALGLVVIDEQHRFGVGQRAALQAKGDAPDLLVMTATPIPRTLALAIYGDLEISLLDEMPPGRQPVTTYVLTEKQRAKAYQLIRKEIARGHQAYVICPLIDESEGIAAEAATAMYQKLKEEVFPEYKIGLLHGRLKPSVKEEVMESFRRGDLAVLVATTVVEVGVDVPNATVMLIEGAERLGLAQLHQLRGRVGRGPGTSYCLLMAGNDGAARERLKILATNSDGFAIAEADLRLRGPGEFFGTRQHGLPEFRLATLPDDLRILEHAREDAHRICQENLWQQPEYYGLYLAAKEKMDELKL</sequence>
<dbReference type="SUPFAM" id="SSF50249">
    <property type="entry name" value="Nucleic acid-binding proteins"/>
    <property type="match status" value="1"/>
</dbReference>
<dbReference type="Pfam" id="PF00271">
    <property type="entry name" value="Helicase_C"/>
    <property type="match status" value="1"/>
</dbReference>
<dbReference type="GO" id="GO:0005524">
    <property type="term" value="F:ATP binding"/>
    <property type="evidence" value="ECO:0007669"/>
    <property type="project" value="UniProtKB-KW"/>
</dbReference>
<dbReference type="InterPro" id="IPR004609">
    <property type="entry name" value="ATP-dep_DNA_helicase_RecG"/>
</dbReference>
<dbReference type="RefSeq" id="WP_106006395.1">
    <property type="nucleotide sequence ID" value="NZ_CP136419.1"/>
</dbReference>
<dbReference type="Gene3D" id="3.40.50.300">
    <property type="entry name" value="P-loop containing nucleotide triphosphate hydrolases"/>
    <property type="match status" value="2"/>
</dbReference>
<dbReference type="Proteomes" id="UP000238415">
    <property type="component" value="Unassembled WGS sequence"/>
</dbReference>
<dbReference type="InterPro" id="IPR045562">
    <property type="entry name" value="RecG_dom3_C"/>
</dbReference>
<dbReference type="GO" id="GO:0006310">
    <property type="term" value="P:DNA recombination"/>
    <property type="evidence" value="ECO:0007669"/>
    <property type="project" value="UniProtKB-UniRule"/>
</dbReference>
<evidence type="ECO:0000256" key="12">
    <source>
        <dbReference type="ARBA" id="ARBA00034617"/>
    </source>
</evidence>
<evidence type="ECO:0000256" key="14">
    <source>
        <dbReference type="ARBA" id="ARBA00048988"/>
    </source>
</evidence>
<keyword evidence="10 15" id="KW-0234">DNA repair</keyword>
<dbReference type="InterPro" id="IPR011545">
    <property type="entry name" value="DEAD/DEAH_box_helicase_dom"/>
</dbReference>
<feature type="domain" description="Helicase ATP-binding" evidence="16">
    <location>
        <begin position="274"/>
        <end position="435"/>
    </location>
</feature>
<evidence type="ECO:0000256" key="8">
    <source>
        <dbReference type="ARBA" id="ARBA00023125"/>
    </source>
</evidence>
<dbReference type="PROSITE" id="PS51192">
    <property type="entry name" value="HELICASE_ATP_BIND_1"/>
    <property type="match status" value="1"/>
</dbReference>
<evidence type="ECO:0000256" key="2">
    <source>
        <dbReference type="ARBA" id="ARBA00017846"/>
    </source>
</evidence>
<evidence type="ECO:0000313" key="19">
    <source>
        <dbReference type="Proteomes" id="UP000238415"/>
    </source>
</evidence>
<dbReference type="NCBIfam" id="NF008165">
    <property type="entry name" value="PRK10917.1-3"/>
    <property type="match status" value="1"/>
</dbReference>
<keyword evidence="4 15" id="KW-0227">DNA damage</keyword>
<dbReference type="InterPro" id="IPR014001">
    <property type="entry name" value="Helicase_ATP-bd"/>
</dbReference>
<feature type="domain" description="Helicase C-terminal" evidence="17">
    <location>
        <begin position="454"/>
        <end position="613"/>
    </location>
</feature>
<comment type="caution">
    <text evidence="18">The sequence shown here is derived from an EMBL/GenBank/DDBJ whole genome shotgun (WGS) entry which is preliminary data.</text>
</comment>
<comment type="catalytic activity">
    <reaction evidence="14 15">
        <text>ATP + H2O = ADP + phosphate + H(+)</text>
        <dbReference type="Rhea" id="RHEA:13065"/>
        <dbReference type="ChEBI" id="CHEBI:15377"/>
        <dbReference type="ChEBI" id="CHEBI:15378"/>
        <dbReference type="ChEBI" id="CHEBI:30616"/>
        <dbReference type="ChEBI" id="CHEBI:43474"/>
        <dbReference type="ChEBI" id="CHEBI:456216"/>
        <dbReference type="EC" id="5.6.2.4"/>
    </reaction>
</comment>
<dbReference type="Gene3D" id="2.40.50.140">
    <property type="entry name" value="Nucleic acid-binding proteins"/>
    <property type="match status" value="1"/>
</dbReference>
<dbReference type="GO" id="GO:0043138">
    <property type="term" value="F:3'-5' DNA helicase activity"/>
    <property type="evidence" value="ECO:0007669"/>
    <property type="project" value="UniProtKB-EC"/>
</dbReference>
<keyword evidence="9 15" id="KW-0233">DNA recombination</keyword>
<evidence type="ECO:0000256" key="10">
    <source>
        <dbReference type="ARBA" id="ARBA00023204"/>
    </source>
</evidence>
<dbReference type="SMART" id="SM00490">
    <property type="entry name" value="HELICc"/>
    <property type="match status" value="2"/>
</dbReference>
<organism evidence="18 19">
    <name type="scientific">Neomoorella humiferrea</name>
    <dbReference type="NCBI Taxonomy" id="676965"/>
    <lineage>
        <taxon>Bacteria</taxon>
        <taxon>Bacillati</taxon>
        <taxon>Bacillota</taxon>
        <taxon>Clostridia</taxon>
        <taxon>Neomoorellales</taxon>
        <taxon>Neomoorellaceae</taxon>
        <taxon>Neomoorella</taxon>
    </lineage>
</organism>
<dbReference type="GO" id="GO:0006281">
    <property type="term" value="P:DNA repair"/>
    <property type="evidence" value="ECO:0007669"/>
    <property type="project" value="UniProtKB-UniRule"/>
</dbReference>
<dbReference type="InterPro" id="IPR012340">
    <property type="entry name" value="NA-bd_OB-fold"/>
</dbReference>
<keyword evidence="11" id="KW-0413">Isomerase</keyword>
<keyword evidence="8" id="KW-0238">DNA-binding</keyword>
<dbReference type="NCBIfam" id="TIGR00643">
    <property type="entry name" value="recG"/>
    <property type="match status" value="1"/>
</dbReference>
<comment type="similarity">
    <text evidence="1 15">Belongs to the helicase family. RecG subfamily.</text>
</comment>
<comment type="function">
    <text evidence="15">Plays a critical role in recombination and DNA repair. Helps process Holliday junction intermediates to mature products by catalyzing branch migration. Has replication fork regression activity, unwinds stalled or blocked replication forks to make a HJ that can be resolved. Has a DNA unwinding activity characteristic of a DNA helicase with 3'-5' polarity.</text>
</comment>
<evidence type="ECO:0000256" key="11">
    <source>
        <dbReference type="ARBA" id="ARBA00023235"/>
    </source>
</evidence>
<dbReference type="EC" id="5.6.2.4" evidence="13 15"/>
<evidence type="ECO:0000256" key="15">
    <source>
        <dbReference type="RuleBase" id="RU363016"/>
    </source>
</evidence>
<dbReference type="OrthoDB" id="9804325at2"/>
<evidence type="ECO:0000259" key="16">
    <source>
        <dbReference type="PROSITE" id="PS51192"/>
    </source>
</evidence>